<dbReference type="Pfam" id="PF00196">
    <property type="entry name" value="GerE"/>
    <property type="match status" value="1"/>
</dbReference>
<evidence type="ECO:0000313" key="5">
    <source>
        <dbReference type="EMBL" id="MQY43162.1"/>
    </source>
</evidence>
<dbReference type="InterPro" id="IPR036693">
    <property type="entry name" value="TF_LuxR_autoind-bd_dom_sf"/>
</dbReference>
<feature type="domain" description="HTH luxR-type" evidence="4">
    <location>
        <begin position="172"/>
        <end position="237"/>
    </location>
</feature>
<evidence type="ECO:0000256" key="3">
    <source>
        <dbReference type="ARBA" id="ARBA00023163"/>
    </source>
</evidence>
<dbReference type="RefSeq" id="WP_153548057.1">
    <property type="nucleotide sequence ID" value="NZ_WIXK01000005.1"/>
</dbReference>
<dbReference type="GO" id="GO:0003677">
    <property type="term" value="F:DNA binding"/>
    <property type="evidence" value="ECO:0007669"/>
    <property type="project" value="UniProtKB-KW"/>
</dbReference>
<dbReference type="PANTHER" id="PTHR44688:SF16">
    <property type="entry name" value="DNA-BINDING TRANSCRIPTIONAL ACTIVATOR DEVR_DOSR"/>
    <property type="match status" value="1"/>
</dbReference>
<keyword evidence="6" id="KW-1185">Reference proteome</keyword>
<dbReference type="PRINTS" id="PR00038">
    <property type="entry name" value="HTHLUXR"/>
</dbReference>
<dbReference type="SUPFAM" id="SSF46894">
    <property type="entry name" value="C-terminal effector domain of the bipartite response regulators"/>
    <property type="match status" value="1"/>
</dbReference>
<organism evidence="5 6">
    <name type="scientific">Tritonibacter aquimaris</name>
    <dbReference type="NCBI Taxonomy" id="2663379"/>
    <lineage>
        <taxon>Bacteria</taxon>
        <taxon>Pseudomonadati</taxon>
        <taxon>Pseudomonadota</taxon>
        <taxon>Alphaproteobacteria</taxon>
        <taxon>Rhodobacterales</taxon>
        <taxon>Paracoccaceae</taxon>
        <taxon>Tritonibacter</taxon>
    </lineage>
</organism>
<dbReference type="InterPro" id="IPR036388">
    <property type="entry name" value="WH-like_DNA-bd_sf"/>
</dbReference>
<keyword evidence="3" id="KW-0804">Transcription</keyword>
<proteinExistence type="predicted"/>
<dbReference type="EMBL" id="WIXK01000005">
    <property type="protein sequence ID" value="MQY43162.1"/>
    <property type="molecule type" value="Genomic_DNA"/>
</dbReference>
<evidence type="ECO:0000256" key="2">
    <source>
        <dbReference type="ARBA" id="ARBA00023125"/>
    </source>
</evidence>
<evidence type="ECO:0000313" key="6">
    <source>
        <dbReference type="Proteomes" id="UP000436694"/>
    </source>
</evidence>
<reference evidence="5 6" key="1">
    <citation type="submission" date="2019-10" db="EMBL/GenBank/DDBJ databases">
        <title>Epibacterium sp. nov., isolated from seawater.</title>
        <authorList>
            <person name="Zhang X."/>
            <person name="Li N."/>
        </authorList>
    </citation>
    <scope>NUCLEOTIDE SEQUENCE [LARGE SCALE GENOMIC DNA]</scope>
    <source>
        <strain evidence="5 6">SM1969</strain>
    </source>
</reference>
<dbReference type="SMART" id="SM00421">
    <property type="entry name" value="HTH_LUXR"/>
    <property type="match status" value="1"/>
</dbReference>
<sequence length="241" mass="27153">MLYTKLDYVEKIGTSKSVEQAGQVLLDVLEGYGANLVHAFMGTYEDSFRVTTMPDWAVKRDCCREDLLSSHTVKAVRSGVPRVIWGVDIDRYNPKASPVGIQMGLERWEHFRQRCGITFSMPDLDGEYRGAGVGLGYDDQAAQFLQFVKERGSDLALISFAAHSRLQFLLEKEDRSSPLSRRQAEILCFISQGEQISSIAHKLGITESTVNMHLGRLKVKLNVRTREQALAMALINKWIEP</sequence>
<dbReference type="InterPro" id="IPR016032">
    <property type="entry name" value="Sig_transdc_resp-reg_C-effctor"/>
</dbReference>
<dbReference type="PANTHER" id="PTHR44688">
    <property type="entry name" value="DNA-BINDING TRANSCRIPTIONAL ACTIVATOR DEVR_DOSR"/>
    <property type="match status" value="1"/>
</dbReference>
<dbReference type="Gene3D" id="3.30.450.80">
    <property type="entry name" value="Transcription factor LuxR-like, autoinducer-binding domain"/>
    <property type="match status" value="1"/>
</dbReference>
<evidence type="ECO:0000256" key="1">
    <source>
        <dbReference type="ARBA" id="ARBA00023015"/>
    </source>
</evidence>
<dbReference type="CDD" id="cd06170">
    <property type="entry name" value="LuxR_C_like"/>
    <property type="match status" value="1"/>
</dbReference>
<dbReference type="Proteomes" id="UP000436694">
    <property type="component" value="Unassembled WGS sequence"/>
</dbReference>
<gene>
    <name evidence="5" type="ORF">GG681_10970</name>
</gene>
<protein>
    <recommendedName>
        <fullName evidence="4">HTH luxR-type domain-containing protein</fullName>
    </recommendedName>
</protein>
<dbReference type="Gene3D" id="1.10.10.10">
    <property type="entry name" value="Winged helix-like DNA-binding domain superfamily/Winged helix DNA-binding domain"/>
    <property type="match status" value="1"/>
</dbReference>
<keyword evidence="1" id="KW-0805">Transcription regulation</keyword>
<comment type="caution">
    <text evidence="5">The sequence shown here is derived from an EMBL/GenBank/DDBJ whole genome shotgun (WGS) entry which is preliminary data.</text>
</comment>
<accession>A0A844AYX0</accession>
<keyword evidence="2" id="KW-0238">DNA-binding</keyword>
<name>A0A844AYX0_9RHOB</name>
<dbReference type="InterPro" id="IPR000792">
    <property type="entry name" value="Tscrpt_reg_LuxR_C"/>
</dbReference>
<dbReference type="PROSITE" id="PS50043">
    <property type="entry name" value="HTH_LUXR_2"/>
    <property type="match status" value="1"/>
</dbReference>
<evidence type="ECO:0000259" key="4">
    <source>
        <dbReference type="PROSITE" id="PS50043"/>
    </source>
</evidence>
<dbReference type="GO" id="GO:0006355">
    <property type="term" value="P:regulation of DNA-templated transcription"/>
    <property type="evidence" value="ECO:0007669"/>
    <property type="project" value="InterPro"/>
</dbReference>
<dbReference type="AlphaFoldDB" id="A0A844AYX0"/>